<comment type="caution">
    <text evidence="8">The sequence shown here is derived from an EMBL/GenBank/DDBJ whole genome shotgun (WGS) entry which is preliminary data.</text>
</comment>
<dbReference type="GO" id="GO:0005576">
    <property type="term" value="C:extracellular region"/>
    <property type="evidence" value="ECO:0007669"/>
    <property type="project" value="UniProtKB-SubCell"/>
</dbReference>
<protein>
    <submittedName>
        <fullName evidence="8">Uncharacterized protein</fullName>
    </submittedName>
</protein>
<dbReference type="OrthoDB" id="1037778at2759"/>
<name>A0A9Q0FFV5_9ROSI</name>
<evidence type="ECO:0000256" key="1">
    <source>
        <dbReference type="ARBA" id="ARBA00004613"/>
    </source>
</evidence>
<evidence type="ECO:0000256" key="2">
    <source>
        <dbReference type="ARBA" id="ARBA00009178"/>
    </source>
</evidence>
<dbReference type="EMBL" id="JAKUCV010005860">
    <property type="protein sequence ID" value="KAJ4829581.1"/>
    <property type="molecule type" value="Genomic_DNA"/>
</dbReference>
<keyword evidence="6" id="KW-1015">Disulfide bond</keyword>
<comment type="subcellular location">
    <subcellularLocation>
        <location evidence="1">Secreted</location>
    </subcellularLocation>
</comment>
<evidence type="ECO:0000313" key="9">
    <source>
        <dbReference type="Proteomes" id="UP001141552"/>
    </source>
</evidence>
<evidence type="ECO:0000256" key="3">
    <source>
        <dbReference type="ARBA" id="ARBA00022525"/>
    </source>
</evidence>
<evidence type="ECO:0000256" key="4">
    <source>
        <dbReference type="ARBA" id="ARBA00022702"/>
    </source>
</evidence>
<evidence type="ECO:0000313" key="8">
    <source>
        <dbReference type="EMBL" id="KAJ4829581.1"/>
    </source>
</evidence>
<accession>A0A9Q0FFV5</accession>
<gene>
    <name evidence="8" type="ORF">Tsubulata_031644</name>
</gene>
<reference evidence="8" key="1">
    <citation type="submission" date="2022-02" db="EMBL/GenBank/DDBJ databases">
        <authorList>
            <person name="Henning P.M."/>
            <person name="McCubbin A.G."/>
            <person name="Shore J.S."/>
        </authorList>
    </citation>
    <scope>NUCLEOTIDE SEQUENCE</scope>
    <source>
        <strain evidence="8">F60SS</strain>
        <tissue evidence="8">Leaves</tissue>
    </source>
</reference>
<proteinExistence type="inferred from homology"/>
<dbReference type="PANTHER" id="PTHR34270:SF3">
    <property type="entry name" value="PROTEIN RALF-LIKE 16-RELATED"/>
    <property type="match status" value="1"/>
</dbReference>
<comment type="function">
    <text evidence="7">Cell signaling peptide that may regulate plant stress, growth, and development. Mediates a rapid alkalinization of extracellular space by mediating a transient increase in the cytoplasmic Ca(2+) concentration leading to a calcium-dependent signaling events through a cell surface receptor and a concomitant activation of some intracellular mitogen-activated protein kinases.</text>
</comment>
<evidence type="ECO:0000256" key="7">
    <source>
        <dbReference type="ARBA" id="ARBA00037228"/>
    </source>
</evidence>
<dbReference type="PANTHER" id="PTHR34270">
    <property type="entry name" value="PROTEIN RALF-LIKE 15-RELATED"/>
    <property type="match status" value="1"/>
</dbReference>
<evidence type="ECO:0000256" key="6">
    <source>
        <dbReference type="ARBA" id="ARBA00023157"/>
    </source>
</evidence>
<organism evidence="8 9">
    <name type="scientific">Turnera subulata</name>
    <dbReference type="NCBI Taxonomy" id="218843"/>
    <lineage>
        <taxon>Eukaryota</taxon>
        <taxon>Viridiplantae</taxon>
        <taxon>Streptophyta</taxon>
        <taxon>Embryophyta</taxon>
        <taxon>Tracheophyta</taxon>
        <taxon>Spermatophyta</taxon>
        <taxon>Magnoliopsida</taxon>
        <taxon>eudicotyledons</taxon>
        <taxon>Gunneridae</taxon>
        <taxon>Pentapetalae</taxon>
        <taxon>rosids</taxon>
        <taxon>fabids</taxon>
        <taxon>Malpighiales</taxon>
        <taxon>Passifloraceae</taxon>
        <taxon>Turnera</taxon>
    </lineage>
</organism>
<sequence>MCAFLGEEAEAKFIKYPDLPAEPGCRPNFPKGCIKVPANPYRRGCSPETRCREG</sequence>
<dbReference type="Proteomes" id="UP001141552">
    <property type="component" value="Unassembled WGS sequence"/>
</dbReference>
<dbReference type="Pfam" id="PF05498">
    <property type="entry name" value="RALF"/>
    <property type="match status" value="1"/>
</dbReference>
<dbReference type="InterPro" id="IPR008801">
    <property type="entry name" value="RALF"/>
</dbReference>
<evidence type="ECO:0000256" key="5">
    <source>
        <dbReference type="ARBA" id="ARBA00022729"/>
    </source>
</evidence>
<dbReference type="GO" id="GO:0005179">
    <property type="term" value="F:hormone activity"/>
    <property type="evidence" value="ECO:0007669"/>
    <property type="project" value="UniProtKB-KW"/>
</dbReference>
<keyword evidence="5" id="KW-0732">Signal</keyword>
<dbReference type="AlphaFoldDB" id="A0A9Q0FFV5"/>
<dbReference type="GO" id="GO:0040008">
    <property type="term" value="P:regulation of growth"/>
    <property type="evidence" value="ECO:0007669"/>
    <property type="project" value="UniProtKB-ARBA"/>
</dbReference>
<keyword evidence="4" id="KW-0372">Hormone</keyword>
<reference evidence="8" key="2">
    <citation type="journal article" date="2023" name="Plants (Basel)">
        <title>Annotation of the Turnera subulata (Passifloraceae) Draft Genome Reveals the S-Locus Evolved after the Divergence of Turneroideae from Passifloroideae in a Stepwise Manner.</title>
        <authorList>
            <person name="Henning P.M."/>
            <person name="Roalson E.H."/>
            <person name="Mir W."/>
            <person name="McCubbin A.G."/>
            <person name="Shore J.S."/>
        </authorList>
    </citation>
    <scope>NUCLEOTIDE SEQUENCE</scope>
    <source>
        <strain evidence="8">F60SS</strain>
    </source>
</reference>
<keyword evidence="9" id="KW-1185">Reference proteome</keyword>
<keyword evidence="3" id="KW-0964">Secreted</keyword>
<comment type="similarity">
    <text evidence="2">Belongs to the plant rapid alkalinization factor (RALF) family.</text>
</comment>